<dbReference type="GO" id="GO:0019350">
    <property type="term" value="P:teichoic acid biosynthetic process"/>
    <property type="evidence" value="ECO:0007669"/>
    <property type="project" value="UniProtKB-KW"/>
</dbReference>
<keyword evidence="7" id="KW-0812">Transmembrane</keyword>
<keyword evidence="5" id="KW-0777">Teichoic acid biosynthesis</keyword>
<protein>
    <recommendedName>
        <fullName evidence="10">CDP-glycerol:poly(Glycerophosphate) glycerophosphotransferase</fullName>
    </recommendedName>
</protein>
<sequence length="398" mass="46603">MNKEYEFLKTMLSFSISGVLHLFKVFPIQRNKILLYPFNGHYYCNLKYIDEKIREEHLPIICVWETHNVKDRSYPAGVKTVKKNSFAMFYHFYTASVIIFNSGLPSWMYKRNGQTFIETWHGGGAYKKNDAVFKNMKNKWKLVRAEKAWQRVDYIISSCAKFTKIFRDDTGTKAAFLSIGMPRNDIFFNEARMQKAASLVRDTYQIQPDFGIVLYAPTFRNNGMLVDLDVNELLCSLQLRFKKPFVLFVRSHPHLAKDIFAKTNRHDRVIDVSGYVDMQELLAAADVLITDYSSSMWDFSLTGRPCFIYANDLSSYKKERNFHTPINEWPFPLAERNEELKNNILNFDQHDYECKVRQHHEELGSYENGNASLELCNIIMHLINKEKLEDNYRGGITS</sequence>
<evidence type="ECO:0000256" key="5">
    <source>
        <dbReference type="ARBA" id="ARBA00022944"/>
    </source>
</evidence>
<keyword evidence="4" id="KW-0808">Transferase</keyword>
<organism evidence="8 9">
    <name type="scientific">Dialister succinatiphilus YIT 11850</name>
    <dbReference type="NCBI Taxonomy" id="742743"/>
    <lineage>
        <taxon>Bacteria</taxon>
        <taxon>Bacillati</taxon>
        <taxon>Bacillota</taxon>
        <taxon>Negativicutes</taxon>
        <taxon>Veillonellales</taxon>
        <taxon>Veillonellaceae</taxon>
        <taxon>Dialister</taxon>
    </lineage>
</organism>
<proteinExistence type="inferred from homology"/>
<dbReference type="Gene3D" id="3.40.50.12580">
    <property type="match status" value="1"/>
</dbReference>
<evidence type="ECO:0000256" key="3">
    <source>
        <dbReference type="ARBA" id="ARBA00022475"/>
    </source>
</evidence>
<dbReference type="PANTHER" id="PTHR37316">
    <property type="entry name" value="TEICHOIC ACID GLYCEROL-PHOSPHATE PRIMASE"/>
    <property type="match status" value="1"/>
</dbReference>
<dbReference type="InterPro" id="IPR043149">
    <property type="entry name" value="TagF_N"/>
</dbReference>
<dbReference type="eggNOG" id="COG1887">
    <property type="taxonomic scope" value="Bacteria"/>
</dbReference>
<dbReference type="GO" id="GO:0005886">
    <property type="term" value="C:plasma membrane"/>
    <property type="evidence" value="ECO:0007669"/>
    <property type="project" value="UniProtKB-SubCell"/>
</dbReference>
<evidence type="ECO:0000256" key="7">
    <source>
        <dbReference type="SAM" id="Phobius"/>
    </source>
</evidence>
<evidence type="ECO:0000256" key="2">
    <source>
        <dbReference type="ARBA" id="ARBA00010488"/>
    </source>
</evidence>
<dbReference type="OrthoDB" id="9811865at2"/>
<dbReference type="GO" id="GO:0047355">
    <property type="term" value="F:CDP-glycerol glycerophosphotransferase activity"/>
    <property type="evidence" value="ECO:0007669"/>
    <property type="project" value="InterPro"/>
</dbReference>
<gene>
    <name evidence="8" type="ORF">HMPREF9453_00225</name>
</gene>
<dbReference type="AlphaFoldDB" id="H1CXY7"/>
<dbReference type="Pfam" id="PF04464">
    <property type="entry name" value="Glyphos_transf"/>
    <property type="match status" value="1"/>
</dbReference>
<dbReference type="EMBL" id="ADLT01000007">
    <property type="protein sequence ID" value="EHO63865.1"/>
    <property type="molecule type" value="Genomic_DNA"/>
</dbReference>
<reference evidence="8 9" key="1">
    <citation type="submission" date="2011-11" db="EMBL/GenBank/DDBJ databases">
        <title>The Genome Sequence of Dialister succinatiphilus YIT 11850.</title>
        <authorList>
            <consortium name="The Broad Institute Genome Sequencing Platform"/>
            <person name="Earl A."/>
            <person name="Ward D."/>
            <person name="Feldgarden M."/>
            <person name="Gevers D."/>
            <person name="Morotomi M."/>
            <person name="Young S.K."/>
            <person name="Zeng Q."/>
            <person name="Gargeya S."/>
            <person name="Fitzgerald M."/>
            <person name="Haas B."/>
            <person name="Abouelleil A."/>
            <person name="Alvarado L."/>
            <person name="Arachchi H.M."/>
            <person name="Berlin A."/>
            <person name="Brown A."/>
            <person name="Chapman S.B."/>
            <person name="Dunbar C."/>
            <person name="Gearin G."/>
            <person name="Goldberg J."/>
            <person name="Griggs A."/>
            <person name="Gujja S."/>
            <person name="Heiman D."/>
            <person name="Howarth C."/>
            <person name="Lui A."/>
            <person name="MacDonald P.J.P."/>
            <person name="Montmayeur A."/>
            <person name="Murphy C."/>
            <person name="Neiman D."/>
            <person name="Pearson M."/>
            <person name="Priest M."/>
            <person name="Roberts A."/>
            <person name="Saif S."/>
            <person name="Shea T."/>
            <person name="Sisk P."/>
            <person name="Stolte C."/>
            <person name="Sykes S."/>
            <person name="Wortman J."/>
            <person name="Nusbaum C."/>
            <person name="Birren B."/>
        </authorList>
    </citation>
    <scope>NUCLEOTIDE SEQUENCE [LARGE SCALE GENOMIC DNA]</scope>
    <source>
        <strain evidence="8 9">YIT 11850</strain>
    </source>
</reference>
<dbReference type="Proteomes" id="UP000003277">
    <property type="component" value="Unassembled WGS sequence"/>
</dbReference>
<evidence type="ECO:0008006" key="10">
    <source>
        <dbReference type="Google" id="ProtNLM"/>
    </source>
</evidence>
<comment type="similarity">
    <text evidence="2">Belongs to the CDP-glycerol glycerophosphotransferase family.</text>
</comment>
<dbReference type="InterPro" id="IPR051612">
    <property type="entry name" value="Teichoic_Acid_Biosynth"/>
</dbReference>
<evidence type="ECO:0000256" key="4">
    <source>
        <dbReference type="ARBA" id="ARBA00022679"/>
    </source>
</evidence>
<dbReference type="PATRIC" id="fig|742743.3.peg.226"/>
<dbReference type="InterPro" id="IPR043148">
    <property type="entry name" value="TagF_C"/>
</dbReference>
<accession>H1CXY7</accession>
<evidence type="ECO:0000313" key="8">
    <source>
        <dbReference type="EMBL" id="EHO63865.1"/>
    </source>
</evidence>
<dbReference type="HOGENOM" id="CLU_029598_1_0_9"/>
<evidence type="ECO:0000256" key="6">
    <source>
        <dbReference type="ARBA" id="ARBA00023136"/>
    </source>
</evidence>
<dbReference type="Gene3D" id="3.40.50.11820">
    <property type="match status" value="1"/>
</dbReference>
<dbReference type="InterPro" id="IPR007554">
    <property type="entry name" value="Glycerophosphate_synth"/>
</dbReference>
<name>H1CXY7_9FIRM</name>
<dbReference type="RefSeq" id="WP_008858731.1">
    <property type="nucleotide sequence ID" value="NZ_JH591187.1"/>
</dbReference>
<keyword evidence="3" id="KW-1003">Cell membrane</keyword>
<dbReference type="STRING" id="742743.HMPREF9453_00225"/>
<keyword evidence="7" id="KW-1133">Transmembrane helix</keyword>
<dbReference type="PANTHER" id="PTHR37316:SF3">
    <property type="entry name" value="TEICHOIC ACID GLYCEROL-PHOSPHATE TRANSFERASE"/>
    <property type="match status" value="1"/>
</dbReference>
<keyword evidence="6 7" id="KW-0472">Membrane</keyword>
<comment type="caution">
    <text evidence="8">The sequence shown here is derived from an EMBL/GenBank/DDBJ whole genome shotgun (WGS) entry which is preliminary data.</text>
</comment>
<dbReference type="SUPFAM" id="SSF53756">
    <property type="entry name" value="UDP-Glycosyltransferase/glycogen phosphorylase"/>
    <property type="match status" value="1"/>
</dbReference>
<keyword evidence="9" id="KW-1185">Reference proteome</keyword>
<evidence type="ECO:0000313" key="9">
    <source>
        <dbReference type="Proteomes" id="UP000003277"/>
    </source>
</evidence>
<evidence type="ECO:0000256" key="1">
    <source>
        <dbReference type="ARBA" id="ARBA00004202"/>
    </source>
</evidence>
<feature type="transmembrane region" description="Helical" evidence="7">
    <location>
        <begin position="89"/>
        <end position="109"/>
    </location>
</feature>
<comment type="subcellular location">
    <subcellularLocation>
        <location evidence="1">Cell membrane</location>
        <topology evidence="1">Peripheral membrane protein</topology>
    </subcellularLocation>
</comment>